<proteinExistence type="evidence at transcript level"/>
<dbReference type="KEGG" id="zma:100279009"/>
<dbReference type="EMBL" id="EU976321">
    <property type="protein sequence ID" value="ACG48439.1"/>
    <property type="molecule type" value="mRNA"/>
</dbReference>
<accession>B6UGF6</accession>
<dbReference type="AlphaFoldDB" id="B6UGF6"/>
<feature type="region of interest" description="Disordered" evidence="1">
    <location>
        <begin position="38"/>
        <end position="63"/>
    </location>
</feature>
<evidence type="ECO:0000256" key="1">
    <source>
        <dbReference type="SAM" id="MobiDB-lite"/>
    </source>
</evidence>
<feature type="compositionally biased region" description="Polar residues" evidence="1">
    <location>
        <begin position="54"/>
        <end position="63"/>
    </location>
</feature>
<organism evidence="2">
    <name type="scientific">Zea mays</name>
    <name type="common">Maize</name>
    <dbReference type="NCBI Taxonomy" id="4577"/>
    <lineage>
        <taxon>Eukaryota</taxon>
        <taxon>Viridiplantae</taxon>
        <taxon>Streptophyta</taxon>
        <taxon>Embryophyta</taxon>
        <taxon>Tracheophyta</taxon>
        <taxon>Spermatophyta</taxon>
        <taxon>Magnoliopsida</taxon>
        <taxon>Liliopsida</taxon>
        <taxon>Poales</taxon>
        <taxon>Poaceae</taxon>
        <taxon>PACMAD clade</taxon>
        <taxon>Panicoideae</taxon>
        <taxon>Andropogonodae</taxon>
        <taxon>Andropogoneae</taxon>
        <taxon>Tripsacinae</taxon>
        <taxon>Zea</taxon>
    </lineage>
</organism>
<protein>
    <submittedName>
        <fullName evidence="2">Uncharacterized protein</fullName>
    </submittedName>
</protein>
<dbReference type="RefSeq" id="NP_001351469.1">
    <property type="nucleotide sequence ID" value="NM_001364540.1"/>
</dbReference>
<feature type="compositionally biased region" description="Pro residues" evidence="1">
    <location>
        <begin position="43"/>
        <end position="52"/>
    </location>
</feature>
<evidence type="ECO:0000313" key="2">
    <source>
        <dbReference type="EMBL" id="ACG48439.1"/>
    </source>
</evidence>
<dbReference type="GeneID" id="100279009"/>
<name>B6UGF6_MAIZE</name>
<reference evidence="2" key="1">
    <citation type="journal article" date="2009" name="Plant Mol. Biol.">
        <title>Insights into corn genes derived from large-scale cDNA sequencing.</title>
        <authorList>
            <person name="Alexandrov N.N."/>
            <person name="Brover V.V."/>
            <person name="Freidin S."/>
            <person name="Troukhan M.E."/>
            <person name="Tatarinova T.V."/>
            <person name="Zhang H."/>
            <person name="Swaller T.J."/>
            <person name="Lu Y.P."/>
            <person name="Bouck J."/>
            <person name="Flavell R.B."/>
            <person name="Feldmann K.A."/>
        </authorList>
    </citation>
    <scope>NUCLEOTIDE SEQUENCE</scope>
</reference>
<sequence>MEAPRRPCSSLVLLLRFLAILAAAAFFIVLAVHVEPVQGGRQPNPPPSPEAHPTPQSHCCNRR</sequence>